<keyword evidence="2" id="KW-0175">Coiled coil</keyword>
<evidence type="ECO:0000313" key="4">
    <source>
        <dbReference type="EMBL" id="GAA0318828.1"/>
    </source>
</evidence>
<dbReference type="Pfam" id="PF05130">
    <property type="entry name" value="FlgN"/>
    <property type="match status" value="1"/>
</dbReference>
<evidence type="ECO:0000256" key="1">
    <source>
        <dbReference type="ARBA" id="ARBA00022795"/>
    </source>
</evidence>
<organism evidence="4 5">
    <name type="scientific">Bacillus carboniphilus</name>
    <dbReference type="NCBI Taxonomy" id="86663"/>
    <lineage>
        <taxon>Bacteria</taxon>
        <taxon>Bacillati</taxon>
        <taxon>Bacillota</taxon>
        <taxon>Bacilli</taxon>
        <taxon>Bacillales</taxon>
        <taxon>Bacillaceae</taxon>
        <taxon>Bacillus</taxon>
    </lineage>
</organism>
<comment type="caution">
    <text evidence="4">The sequence shown here is derived from an EMBL/GenBank/DDBJ whole genome shotgun (WGS) entry which is preliminary data.</text>
</comment>
<dbReference type="SUPFAM" id="SSF140566">
    <property type="entry name" value="FlgN-like"/>
    <property type="match status" value="1"/>
</dbReference>
<accession>A0ABN0VW65</accession>
<evidence type="ECO:0000313" key="5">
    <source>
        <dbReference type="Proteomes" id="UP001500782"/>
    </source>
</evidence>
<proteinExistence type="predicted"/>
<evidence type="ECO:0000256" key="2">
    <source>
        <dbReference type="SAM" id="Coils"/>
    </source>
</evidence>
<evidence type="ECO:0008006" key="6">
    <source>
        <dbReference type="Google" id="ProtNLM"/>
    </source>
</evidence>
<name>A0ABN0VW65_9BACI</name>
<dbReference type="Proteomes" id="UP001500782">
    <property type="component" value="Unassembled WGS sequence"/>
</dbReference>
<protein>
    <recommendedName>
        <fullName evidence="6">Flagellar protein FlgN</fullName>
    </recommendedName>
</protein>
<feature type="coiled-coil region" evidence="2">
    <location>
        <begin position="3"/>
        <end position="66"/>
    </location>
</feature>
<dbReference type="InterPro" id="IPR036679">
    <property type="entry name" value="FlgN-like_sf"/>
</dbReference>
<sequence length="160" mass="18265">MSEQNLQTQLETLLQLHKQLLEAAQHKTEIVKKGDMDGLQQLLKQEQKLILEIDRAEKERQAISGELVPSVEKPTLEDCLPVLSQEQQNLLIQTREELRATIAEIEMHNNLNYELIQQSLHYVHVSLNLFHPKQEAINYGPPKGPKAKAPSQVGMFQTKA</sequence>
<dbReference type="EMBL" id="BAAADJ010000005">
    <property type="protein sequence ID" value="GAA0318828.1"/>
    <property type="molecule type" value="Genomic_DNA"/>
</dbReference>
<dbReference type="InterPro" id="IPR007809">
    <property type="entry name" value="FlgN-like"/>
</dbReference>
<dbReference type="Gene3D" id="1.20.58.300">
    <property type="entry name" value="FlgN-like"/>
    <property type="match status" value="1"/>
</dbReference>
<keyword evidence="1" id="KW-1005">Bacterial flagellum biogenesis</keyword>
<feature type="region of interest" description="Disordered" evidence="3">
    <location>
        <begin position="141"/>
        <end position="160"/>
    </location>
</feature>
<dbReference type="RefSeq" id="WP_343796372.1">
    <property type="nucleotide sequence ID" value="NZ_BAAADJ010000005.1"/>
</dbReference>
<evidence type="ECO:0000256" key="3">
    <source>
        <dbReference type="SAM" id="MobiDB-lite"/>
    </source>
</evidence>
<keyword evidence="5" id="KW-1185">Reference proteome</keyword>
<reference evidence="4 5" key="1">
    <citation type="journal article" date="2019" name="Int. J. Syst. Evol. Microbiol.">
        <title>The Global Catalogue of Microorganisms (GCM) 10K type strain sequencing project: providing services to taxonomists for standard genome sequencing and annotation.</title>
        <authorList>
            <consortium name="The Broad Institute Genomics Platform"/>
            <consortium name="The Broad Institute Genome Sequencing Center for Infectious Disease"/>
            <person name="Wu L."/>
            <person name="Ma J."/>
        </authorList>
    </citation>
    <scope>NUCLEOTIDE SEQUENCE [LARGE SCALE GENOMIC DNA]</scope>
    <source>
        <strain evidence="4 5">JCM 9731</strain>
    </source>
</reference>
<gene>
    <name evidence="4" type="ORF">GCM10008967_06750</name>
</gene>